<keyword evidence="3 5" id="KW-1133">Transmembrane helix</keyword>
<feature type="transmembrane region" description="Helical" evidence="5">
    <location>
        <begin position="590"/>
        <end position="611"/>
    </location>
</feature>
<feature type="transmembrane region" description="Helical" evidence="5">
    <location>
        <begin position="795"/>
        <end position="812"/>
    </location>
</feature>
<dbReference type="AlphaFoldDB" id="A0A938X1A2"/>
<protein>
    <submittedName>
        <fullName evidence="7">YhgE/Pip domain-containing protein</fullName>
    </submittedName>
</protein>
<comment type="caution">
    <text evidence="7">The sequence shown here is derived from an EMBL/GenBank/DDBJ whole genome shotgun (WGS) entry which is preliminary data.</text>
</comment>
<keyword evidence="4 5" id="KW-0472">Membrane</keyword>
<dbReference type="InterPro" id="IPR017501">
    <property type="entry name" value="Phage_infect_YhgE_C"/>
</dbReference>
<keyword evidence="2 5" id="KW-0812">Transmembrane</keyword>
<dbReference type="RefSeq" id="WP_204469755.1">
    <property type="nucleotide sequence ID" value="NZ_JACLYU010000035.1"/>
</dbReference>
<accession>A0A938X1A2</accession>
<feature type="transmembrane region" description="Helical" evidence="5">
    <location>
        <begin position="559"/>
        <end position="583"/>
    </location>
</feature>
<feature type="domain" description="ABC-2 type transporter transmembrane" evidence="6">
    <location>
        <begin position="32"/>
        <end position="162"/>
    </location>
</feature>
<evidence type="ECO:0000259" key="6">
    <source>
        <dbReference type="Pfam" id="PF12698"/>
    </source>
</evidence>
<evidence type="ECO:0000256" key="5">
    <source>
        <dbReference type="SAM" id="Phobius"/>
    </source>
</evidence>
<dbReference type="GO" id="GO:0140359">
    <property type="term" value="F:ABC-type transporter activity"/>
    <property type="evidence" value="ECO:0007669"/>
    <property type="project" value="InterPro"/>
</dbReference>
<evidence type="ECO:0000256" key="2">
    <source>
        <dbReference type="ARBA" id="ARBA00022692"/>
    </source>
</evidence>
<feature type="domain" description="ABC-2 type transporter transmembrane" evidence="6">
    <location>
        <begin position="509"/>
        <end position="693"/>
    </location>
</feature>
<feature type="transmembrane region" description="Helical" evidence="5">
    <location>
        <begin position="679"/>
        <end position="700"/>
    </location>
</feature>
<feature type="transmembrane region" description="Helical" evidence="5">
    <location>
        <begin position="765"/>
        <end position="783"/>
    </location>
</feature>
<dbReference type="NCBIfam" id="TIGR03061">
    <property type="entry name" value="pip_yhgE_Nterm"/>
    <property type="match status" value="1"/>
</dbReference>
<dbReference type="InterPro" id="IPR013525">
    <property type="entry name" value="ABC2_TM"/>
</dbReference>
<dbReference type="GO" id="GO:0016020">
    <property type="term" value="C:membrane"/>
    <property type="evidence" value="ECO:0007669"/>
    <property type="project" value="UniProtKB-SubCell"/>
</dbReference>
<dbReference type="NCBIfam" id="TIGR03062">
    <property type="entry name" value="pip_yhgE_Cterm"/>
    <property type="match status" value="1"/>
</dbReference>
<dbReference type="EMBL" id="JACLYU010000035">
    <property type="protein sequence ID" value="MBM6700437.1"/>
    <property type="molecule type" value="Genomic_DNA"/>
</dbReference>
<dbReference type="InterPro" id="IPR051328">
    <property type="entry name" value="T7SS_ABC-Transporter"/>
</dbReference>
<dbReference type="Gene3D" id="3.40.1710.10">
    <property type="entry name" value="abc type-2 transporter like domain"/>
    <property type="match status" value="1"/>
</dbReference>
<dbReference type="Pfam" id="PF12698">
    <property type="entry name" value="ABC2_membrane_3"/>
    <property type="match status" value="2"/>
</dbReference>
<feature type="transmembrane region" description="Helical" evidence="5">
    <location>
        <begin position="20"/>
        <end position="44"/>
    </location>
</feature>
<proteinExistence type="predicted"/>
<feature type="transmembrane region" description="Helical" evidence="5">
    <location>
        <begin position="617"/>
        <end position="638"/>
    </location>
</feature>
<reference evidence="7" key="1">
    <citation type="submission" date="2020-08" db="EMBL/GenBank/DDBJ databases">
        <authorList>
            <person name="Cejkova D."/>
            <person name="Kubasova T."/>
            <person name="Jahodarova E."/>
            <person name="Rychlik I."/>
        </authorList>
    </citation>
    <scope>NUCLEOTIDE SEQUENCE</scope>
    <source>
        <strain evidence="7">An836</strain>
    </source>
</reference>
<evidence type="ECO:0000313" key="8">
    <source>
        <dbReference type="Proteomes" id="UP000718821"/>
    </source>
</evidence>
<feature type="transmembrane region" description="Helical" evidence="5">
    <location>
        <begin position="519"/>
        <end position="539"/>
    </location>
</feature>
<comment type="subcellular location">
    <subcellularLocation>
        <location evidence="1">Membrane</location>
        <topology evidence="1">Multi-pass membrane protein</topology>
    </subcellularLocation>
</comment>
<dbReference type="Proteomes" id="UP000718821">
    <property type="component" value="Unassembled WGS sequence"/>
</dbReference>
<organism evidence="7 8">
    <name type="scientific">Bifidobacterium pullorum subsp. saeculare</name>
    <dbReference type="NCBI Taxonomy" id="78257"/>
    <lineage>
        <taxon>Bacteria</taxon>
        <taxon>Bacillati</taxon>
        <taxon>Actinomycetota</taxon>
        <taxon>Actinomycetes</taxon>
        <taxon>Bifidobacteriales</taxon>
        <taxon>Bifidobacteriaceae</taxon>
        <taxon>Bifidobacterium</taxon>
    </lineage>
</organism>
<dbReference type="PANTHER" id="PTHR43077:SF10">
    <property type="entry name" value="TRANSPORT PERMEASE PROTEIN"/>
    <property type="match status" value="1"/>
</dbReference>
<dbReference type="InterPro" id="IPR017500">
    <property type="entry name" value="Phage_infect_YhgE_N"/>
</dbReference>
<evidence type="ECO:0000256" key="4">
    <source>
        <dbReference type="ARBA" id="ARBA00023136"/>
    </source>
</evidence>
<reference evidence="7" key="2">
    <citation type="journal article" date="2021" name="Sci. Rep.">
        <title>The distribution of antibiotic resistance genes in chicken gut microbiota commensals.</title>
        <authorList>
            <person name="Juricova H."/>
            <person name="Matiasovicova J."/>
            <person name="Kubasova T."/>
            <person name="Cejkova D."/>
            <person name="Rychlik I."/>
        </authorList>
    </citation>
    <scope>NUCLEOTIDE SEQUENCE</scope>
    <source>
        <strain evidence="7">An836</strain>
    </source>
</reference>
<gene>
    <name evidence="7" type="ORF">H7U32_09070</name>
</gene>
<keyword evidence="8" id="KW-1185">Reference proteome</keyword>
<evidence type="ECO:0000256" key="3">
    <source>
        <dbReference type="ARBA" id="ARBA00022989"/>
    </source>
</evidence>
<evidence type="ECO:0000256" key="1">
    <source>
        <dbReference type="ARBA" id="ARBA00004141"/>
    </source>
</evidence>
<sequence>MHNVMRVLARDLRRLLRVPVAWVITLGLMVLPATYAWVNIIGFWDPYGNIGGLRVSVANADEGTSSPVLGDLDLGRQVVASLKANKDLDWRFTDRAGAMDDVESGRSYAAIVIPKDFSASLGTMLTGGGTRPTLDYYVNEKASPISPKITDAAAGTVDREINDTFVSTVGDAIAGAINQAAGQLDAAGGTAVAEVSGTLDDVADDVARVRSTIGELDATLADVPDQTKAARATLAFVRTLARQADGTLADASALLTGTRATVDDLAASASGTLAHSSGLASQAMAQATGAVGGITGALTAASERVDQSLAPLGQANATIDGILTELEGLAGPIPGLDDAIASLKHANGTLGTTLGDLTTLNRDLGATAASAGTLGTAANTAVQQTLADANTAQAQLVGTSLPQLDTGLAGLAATATTLGGRIADQAALLDQAGSVLTQLEQTAAAARAALARTDDALGAVGTKLGTVVTDLTALSGANALERLVGQDHLDAKRIAEFLGSPTVLSTHTMYAVNSYGAGMAPLFTSLALWAGAFMLVVIFKLEADGEGIDGGLTPAQGYLGRWLFLALIAIGQGLVVTIGDLVIGVKAASAALFVATGVVTALVDVAITYALSTTFLHVGKALCVILIVVQIPGASGLYPIEMMPGFFRTLYPFFPFSHSIAAMRETIGGFYGGHWAHQMLVLLLYAALGFALGLGVRPWLANVNRLFARQIAQGDVIVGEPVRLRGHEFPVGEAIRVLSDRAQYREAIARRAAWFADVYPRLKRGALVAGLVVPAVLTVTFSLTTNTKLEALGAWTVWVLLVIAFLLTIEYLRDRMRRQVALGNLDDEAIRGALAQRERDRDAARRQRRERLALRRGRRHAA</sequence>
<evidence type="ECO:0000313" key="7">
    <source>
        <dbReference type="EMBL" id="MBM6700437.1"/>
    </source>
</evidence>
<dbReference type="PANTHER" id="PTHR43077">
    <property type="entry name" value="TRANSPORT PERMEASE YVFS-RELATED"/>
    <property type="match status" value="1"/>
</dbReference>
<name>A0A938X1A2_9BIFI</name>